<evidence type="ECO:0000256" key="6">
    <source>
        <dbReference type="ARBA" id="ARBA00022989"/>
    </source>
</evidence>
<feature type="signal peptide" evidence="8">
    <location>
        <begin position="1"/>
        <end position="29"/>
    </location>
</feature>
<gene>
    <name evidence="10" type="ORF">DM860_011235</name>
</gene>
<dbReference type="FunFam" id="3.80.10.10:FF:000129">
    <property type="entry name" value="Leucine-rich repeat receptor-like kinase"/>
    <property type="match status" value="1"/>
</dbReference>
<dbReference type="InterPro" id="IPR013210">
    <property type="entry name" value="LRR_N_plant-typ"/>
</dbReference>
<keyword evidence="2" id="KW-0433">Leucine-rich repeat</keyword>
<keyword evidence="3" id="KW-0812">Transmembrane</keyword>
<keyword evidence="6" id="KW-1133">Transmembrane helix</keyword>
<dbReference type="Pfam" id="PF08263">
    <property type="entry name" value="LRRNT_2"/>
    <property type="match status" value="1"/>
</dbReference>
<evidence type="ECO:0000256" key="8">
    <source>
        <dbReference type="SAM" id="SignalP"/>
    </source>
</evidence>
<evidence type="ECO:0000313" key="11">
    <source>
        <dbReference type="Proteomes" id="UP000249390"/>
    </source>
</evidence>
<dbReference type="GO" id="GO:0016020">
    <property type="term" value="C:membrane"/>
    <property type="evidence" value="ECO:0007669"/>
    <property type="project" value="UniProtKB-SubCell"/>
</dbReference>
<dbReference type="Gene3D" id="3.80.10.10">
    <property type="entry name" value="Ribonuclease Inhibitor"/>
    <property type="match status" value="1"/>
</dbReference>
<dbReference type="InterPro" id="IPR001611">
    <property type="entry name" value="Leu-rich_rpt"/>
</dbReference>
<evidence type="ECO:0000256" key="5">
    <source>
        <dbReference type="ARBA" id="ARBA00022737"/>
    </source>
</evidence>
<evidence type="ECO:0000259" key="9">
    <source>
        <dbReference type="Pfam" id="PF08263"/>
    </source>
</evidence>
<feature type="chain" id="PRO_5016402146" description="Leucine-rich repeat-containing N-terminal plant-type domain-containing protein" evidence="8">
    <location>
        <begin position="30"/>
        <end position="185"/>
    </location>
</feature>
<comment type="caution">
    <text evidence="10">The sequence shown here is derived from an EMBL/GenBank/DDBJ whole genome shotgun (WGS) entry which is preliminary data.</text>
</comment>
<organism evidence="10 11">
    <name type="scientific">Cuscuta australis</name>
    <dbReference type="NCBI Taxonomy" id="267555"/>
    <lineage>
        <taxon>Eukaryota</taxon>
        <taxon>Viridiplantae</taxon>
        <taxon>Streptophyta</taxon>
        <taxon>Embryophyta</taxon>
        <taxon>Tracheophyta</taxon>
        <taxon>Spermatophyta</taxon>
        <taxon>Magnoliopsida</taxon>
        <taxon>eudicotyledons</taxon>
        <taxon>Gunneridae</taxon>
        <taxon>Pentapetalae</taxon>
        <taxon>asterids</taxon>
        <taxon>lamiids</taxon>
        <taxon>Solanales</taxon>
        <taxon>Convolvulaceae</taxon>
        <taxon>Cuscuteae</taxon>
        <taxon>Cuscuta</taxon>
        <taxon>Cuscuta subgen. Grammica</taxon>
        <taxon>Cuscuta sect. Cleistogrammica</taxon>
    </lineage>
</organism>
<keyword evidence="7" id="KW-0472">Membrane</keyword>
<protein>
    <recommendedName>
        <fullName evidence="9">Leucine-rich repeat-containing N-terminal plant-type domain-containing protein</fullName>
    </recommendedName>
</protein>
<accession>A0A328DP93</accession>
<dbReference type="InterPro" id="IPR032675">
    <property type="entry name" value="LRR_dom_sf"/>
</dbReference>
<keyword evidence="4 8" id="KW-0732">Signal</keyword>
<dbReference type="Proteomes" id="UP000249390">
    <property type="component" value="Unassembled WGS sequence"/>
</dbReference>
<feature type="domain" description="Leucine-rich repeat-containing N-terminal plant-type" evidence="9">
    <location>
        <begin position="31"/>
        <end position="69"/>
    </location>
</feature>
<dbReference type="EMBL" id="NQVE01000114">
    <property type="protein sequence ID" value="RAL47497.1"/>
    <property type="molecule type" value="Genomic_DNA"/>
</dbReference>
<evidence type="ECO:0000313" key="10">
    <source>
        <dbReference type="EMBL" id="RAL47497.1"/>
    </source>
</evidence>
<keyword evidence="5" id="KW-0677">Repeat</keyword>
<proteinExistence type="predicted"/>
<evidence type="ECO:0000256" key="2">
    <source>
        <dbReference type="ARBA" id="ARBA00022614"/>
    </source>
</evidence>
<evidence type="ECO:0000256" key="4">
    <source>
        <dbReference type="ARBA" id="ARBA00022729"/>
    </source>
</evidence>
<sequence length="185" mass="20677">MMMKFFGKEAIVMLALILSLFSLMSLALGNVEVDALIAFKNNLVDPREALSSWDDTLVDPCTWFHVECNDANKVINLDLLFEDLSGHLVPDLANLTSLQHLVLHSNKISGKIPPELGKLANPNLISFEEDADSTCPFTKSLLMKISDWLEIRIEGNSVQEVRENLMRVKGEEEIEALVLLLLINS</sequence>
<evidence type="ECO:0000256" key="1">
    <source>
        <dbReference type="ARBA" id="ARBA00004167"/>
    </source>
</evidence>
<dbReference type="PANTHER" id="PTHR47988">
    <property type="entry name" value="SOMATIC EMBRYOGENESIS RECEPTOR KINASE 1"/>
    <property type="match status" value="1"/>
</dbReference>
<comment type="subcellular location">
    <subcellularLocation>
        <location evidence="1">Membrane</location>
        <topology evidence="1">Single-pass membrane protein</topology>
    </subcellularLocation>
</comment>
<dbReference type="Pfam" id="PF00560">
    <property type="entry name" value="LRR_1"/>
    <property type="match status" value="1"/>
</dbReference>
<evidence type="ECO:0000256" key="3">
    <source>
        <dbReference type="ARBA" id="ARBA00022692"/>
    </source>
</evidence>
<evidence type="ECO:0000256" key="7">
    <source>
        <dbReference type="ARBA" id="ARBA00023136"/>
    </source>
</evidence>
<dbReference type="AlphaFoldDB" id="A0A328DP93"/>
<dbReference type="SUPFAM" id="SSF52058">
    <property type="entry name" value="L domain-like"/>
    <property type="match status" value="1"/>
</dbReference>
<name>A0A328DP93_9ASTE</name>
<reference evidence="10 11" key="1">
    <citation type="submission" date="2018-06" db="EMBL/GenBank/DDBJ databases">
        <title>The Genome of Cuscuta australis (Dodder) Provides Insight into the Evolution of Plant Parasitism.</title>
        <authorList>
            <person name="Liu H."/>
        </authorList>
    </citation>
    <scope>NUCLEOTIDE SEQUENCE [LARGE SCALE GENOMIC DNA]</scope>
    <source>
        <strain evidence="11">cv. Yunnan</strain>
        <tissue evidence="10">Vines</tissue>
    </source>
</reference>
<keyword evidence="11" id="KW-1185">Reference proteome</keyword>